<evidence type="ECO:0000313" key="3">
    <source>
        <dbReference type="Proteomes" id="UP000001940"/>
    </source>
</evidence>
<dbReference type="GeneID" id="188963"/>
<dbReference type="CTD" id="188963"/>
<dbReference type="AlphaFoldDB" id="A0A0M7RFF2"/>
<dbReference type="InParanoid" id="A0A0M7RFF2"/>
<dbReference type="EMBL" id="BX284602">
    <property type="protein sequence ID" value="CUR29986.1"/>
    <property type="molecule type" value="Genomic_DNA"/>
</dbReference>
<evidence type="ECO:0000313" key="2">
    <source>
        <dbReference type="EMBL" id="CUR29986.1"/>
    </source>
</evidence>
<dbReference type="PANTHER" id="PTHR21503">
    <property type="entry name" value="F-BOX-CONTAINING HYPOTHETICAL PROTEIN C.ELEGANS"/>
    <property type="match status" value="1"/>
</dbReference>
<evidence type="ECO:0000259" key="1">
    <source>
        <dbReference type="Pfam" id="PF07735"/>
    </source>
</evidence>
<accession>A0A0M7RFF2</accession>
<proteinExistence type="predicted"/>
<dbReference type="InterPro" id="IPR012885">
    <property type="entry name" value="F-box_Sdz-33"/>
</dbReference>
<name>A0A0M7RFF2_CAEEL</name>
<keyword evidence="3" id="KW-1185">Reference proteome</keyword>
<dbReference type="AGR" id="WB:WBGene00020834"/>
<gene>
    <name evidence="2" type="ORF">CELE_T27A1.2</name>
    <name evidence="2 4" type="ORF">T27A1.2</name>
</gene>
<dbReference type="FunCoup" id="A0A0M7RFF2">
    <property type="interactions" value="812"/>
</dbReference>
<dbReference type="Pfam" id="PF07735">
    <property type="entry name" value="FBA_2"/>
    <property type="match status" value="1"/>
</dbReference>
<dbReference type="PANTHER" id="PTHR21503:SF8">
    <property type="entry name" value="F-BOX ASSOCIATED DOMAIN-CONTAINING PROTEIN-RELATED"/>
    <property type="match status" value="1"/>
</dbReference>
<evidence type="ECO:0000313" key="4">
    <source>
        <dbReference type="WormBase" id="T27A1.2b"/>
    </source>
</evidence>
<feature type="domain" description="Sdz-33 F-box" evidence="1">
    <location>
        <begin position="201"/>
        <end position="259"/>
    </location>
</feature>
<organism evidence="2 3">
    <name type="scientific">Caenorhabditis elegans</name>
    <dbReference type="NCBI Taxonomy" id="6239"/>
    <lineage>
        <taxon>Eukaryota</taxon>
        <taxon>Metazoa</taxon>
        <taxon>Ecdysozoa</taxon>
        <taxon>Nematoda</taxon>
        <taxon>Chromadorea</taxon>
        <taxon>Rhabditida</taxon>
        <taxon>Rhabditina</taxon>
        <taxon>Rhabditomorpha</taxon>
        <taxon>Rhabditoidea</taxon>
        <taxon>Rhabditidae</taxon>
        <taxon>Peloderinae</taxon>
        <taxon>Caenorhabditis</taxon>
    </lineage>
</organism>
<dbReference type="KEGG" id="cel:CELE_T27A1.2"/>
<dbReference type="RefSeq" id="NP_001303791.1">
    <property type="nucleotide sequence ID" value="NM_001316862.1"/>
</dbReference>
<dbReference type="WormBase" id="T27A1.2b">
    <property type="protein sequence ID" value="CE51148"/>
    <property type="gene ID" value="WBGene00020834"/>
</dbReference>
<dbReference type="Proteomes" id="UP000001940">
    <property type="component" value="Chromosome II"/>
</dbReference>
<dbReference type="Bgee" id="WBGene00020834">
    <property type="expression patterns" value="Expressed in embryo and 3 other cell types or tissues"/>
</dbReference>
<sequence length="342" mass="41262">MNINEVIDLARTSTRFRRSLKQVNRKIFNVIIECYDEYSSELGNYFWYRRITVLETERDMQFAYHFMMNQEQGINWATHQNVHYFINLFCTYHKDVNKSPCLSYETSQELINLLGILNDSFKIDHVELAMERDEIFGEFKSALSHPLFRKCHFVKVLGELSFVDTEDVEFILKNFDLKFGFSNCSFQLVGFNKKLIKLFYNIPRLDLRRCPKLTLDDLKLMNCETIRFDYFGGFSGIQLNWHIQYWFAGNMSKLRRFQLNYWPYEWTDDLCDGLPHSEWNPKRRARYFYDDLEVVDCLKGRDIERSDGLLATILVEYDTMYFLIWHDRFPMDQQTLFRFTDN</sequence>
<reference evidence="2 3" key="1">
    <citation type="journal article" date="1998" name="Science">
        <title>Genome sequence of the nematode C. elegans: a platform for investigating biology.</title>
        <authorList>
            <consortium name="The C. elegans sequencing consortium"/>
            <person name="Sulson J.E."/>
            <person name="Waterston R."/>
        </authorList>
    </citation>
    <scope>NUCLEOTIDE SEQUENCE [LARGE SCALE GENOMIC DNA]</scope>
    <source>
        <strain evidence="2 3">Bristol N2</strain>
    </source>
</reference>
<dbReference type="ExpressionAtlas" id="A0A0M7RFF2">
    <property type="expression patterns" value="baseline and differential"/>
</dbReference>
<protein>
    <submittedName>
        <fullName evidence="2">F-box associated domain-containing protein</fullName>
    </submittedName>
</protein>
<dbReference type="PaxDb" id="6239-T27A1.2"/>